<evidence type="ECO:0000313" key="17">
    <source>
        <dbReference type="EMBL" id="MDO5457281.1"/>
    </source>
</evidence>
<comment type="catalytic activity">
    <reaction evidence="1 15">
        <text>1-(5-phospho-beta-D-ribosyl)-5'-AMP + H2O = 1-(5-phospho-beta-D-ribosyl)-5-[(5-phospho-beta-D-ribosylamino)methylideneamino]imidazole-4-carboxamide</text>
        <dbReference type="Rhea" id="RHEA:20049"/>
        <dbReference type="ChEBI" id="CHEBI:15377"/>
        <dbReference type="ChEBI" id="CHEBI:58435"/>
        <dbReference type="ChEBI" id="CHEBI:59457"/>
        <dbReference type="EC" id="3.5.4.19"/>
    </reaction>
</comment>
<dbReference type="GO" id="GO:0005737">
    <property type="term" value="C:cytoplasm"/>
    <property type="evidence" value="ECO:0007669"/>
    <property type="project" value="UniProtKB-SubCell"/>
</dbReference>
<dbReference type="NCBIfam" id="NF000768">
    <property type="entry name" value="PRK00051.1"/>
    <property type="match status" value="1"/>
</dbReference>
<keyword evidence="8 15" id="KW-0963">Cytoplasm</keyword>
<dbReference type="AlphaFoldDB" id="A0AA43UC79"/>
<evidence type="ECO:0000256" key="9">
    <source>
        <dbReference type="ARBA" id="ARBA00022605"/>
    </source>
</evidence>
<keyword evidence="9 15" id="KW-0028">Amino-acid biosynthesis</keyword>
<dbReference type="Gene3D" id="1.10.287.1080">
    <property type="entry name" value="MazG-like"/>
    <property type="match status" value="1"/>
</dbReference>
<comment type="pathway">
    <text evidence="5 15">Amino-acid biosynthesis; L-histidine biosynthesis; L-histidine from 5-phospho-alpha-D-ribose 1-diphosphate: step 2/9.</text>
</comment>
<organism evidence="17 18">
    <name type="scientific">Atopococcus tabaci</name>
    <dbReference type="NCBI Taxonomy" id="269774"/>
    <lineage>
        <taxon>Bacteria</taxon>
        <taxon>Bacillati</taxon>
        <taxon>Bacillota</taxon>
        <taxon>Bacilli</taxon>
        <taxon>Lactobacillales</taxon>
        <taxon>Carnobacteriaceae</taxon>
        <taxon>Atopococcus</taxon>
    </lineage>
</organism>
<dbReference type="HAMAP" id="MF_01019">
    <property type="entry name" value="HisIE"/>
    <property type="match status" value="1"/>
</dbReference>
<proteinExistence type="inferred from homology"/>
<dbReference type="NCBIfam" id="TIGR03188">
    <property type="entry name" value="histidine_hisI"/>
    <property type="match status" value="1"/>
</dbReference>
<dbReference type="GO" id="GO:0004635">
    <property type="term" value="F:phosphoribosyl-AMP cyclohydrolase activity"/>
    <property type="evidence" value="ECO:0007669"/>
    <property type="project" value="UniProtKB-UniRule"/>
</dbReference>
<sequence>MAIDFSKGNGLVPVILQHYLTKQVLMLGYMNEEAYQKTLEEEVCWFYSRSKQRLWKKGESSKNYQYVVDIQKDCDADTLLIFVNPAGPTCHLGSQSCFGDDYFNLNILEETIKNRMNNPDEGSYTKYLMDEGLDKILKKNGEEMTEVIIAAKNQDKEELIDETSDLLYHLLVLLNHEELSLGHIEENLSNRHGVKQNYSIRQEIDKW</sequence>
<dbReference type="GO" id="GO:0004636">
    <property type="term" value="F:phosphoribosyl-ATP diphosphatase activity"/>
    <property type="evidence" value="ECO:0007669"/>
    <property type="project" value="UniProtKB-UniRule"/>
</dbReference>
<feature type="region of interest" description="Phosphoribosyl-ATP pyrophosphohydrolase" evidence="15">
    <location>
        <begin position="105"/>
        <end position="207"/>
    </location>
</feature>
<evidence type="ECO:0000256" key="3">
    <source>
        <dbReference type="ARBA" id="ARBA00004496"/>
    </source>
</evidence>
<keyword evidence="11 15" id="KW-0378">Hydrolase</keyword>
<protein>
    <recommendedName>
        <fullName evidence="15">Histidine biosynthesis bifunctional protein HisIE</fullName>
    </recommendedName>
    <domain>
        <recommendedName>
            <fullName evidence="15">Phosphoribosyl-AMP cyclohydrolase</fullName>
            <shortName evidence="15">PRA-CH</shortName>
            <ecNumber evidence="15">3.5.4.19</ecNumber>
        </recommendedName>
    </domain>
    <domain>
        <recommendedName>
            <fullName evidence="15">Phosphoribosyl-ATP pyrophosphatase</fullName>
            <shortName evidence="15">PRA-PH</shortName>
            <ecNumber evidence="15">3.6.1.31</ecNumber>
        </recommendedName>
    </domain>
</protein>
<evidence type="ECO:0000256" key="13">
    <source>
        <dbReference type="ARBA" id="ARBA00023102"/>
    </source>
</evidence>
<evidence type="ECO:0000256" key="1">
    <source>
        <dbReference type="ARBA" id="ARBA00000024"/>
    </source>
</evidence>
<feature type="domain" description="Phosphoribosyl-AMP cyclohydrolase" evidence="16">
    <location>
        <begin position="26"/>
        <end position="98"/>
    </location>
</feature>
<gene>
    <name evidence="15 17" type="primary">hisIE</name>
    <name evidence="15" type="synonym">hisI</name>
    <name evidence="17" type="ORF">Q4F26_02965</name>
</gene>
<name>A0AA43UC79_9LACT</name>
<comment type="pathway">
    <text evidence="4 15">Amino-acid biosynthesis; L-histidine biosynthesis; L-histidine from 5-phospho-alpha-D-ribose 1-diphosphate: step 3/9.</text>
</comment>
<dbReference type="FunFam" id="3.10.20.810:FF:000001">
    <property type="entry name" value="Histidine biosynthesis bifunctional protein HisIE"/>
    <property type="match status" value="1"/>
</dbReference>
<dbReference type="PANTHER" id="PTHR42945">
    <property type="entry name" value="HISTIDINE BIOSYNTHESIS BIFUNCTIONAL PROTEIN"/>
    <property type="match status" value="1"/>
</dbReference>
<dbReference type="SUPFAM" id="SSF141734">
    <property type="entry name" value="HisI-like"/>
    <property type="match status" value="1"/>
</dbReference>
<dbReference type="Proteomes" id="UP001171751">
    <property type="component" value="Unassembled WGS sequence"/>
</dbReference>
<dbReference type="Pfam" id="PF01502">
    <property type="entry name" value="PRA-CH"/>
    <property type="match status" value="1"/>
</dbReference>
<dbReference type="InterPro" id="IPR023019">
    <property type="entry name" value="His_synth_HisIE"/>
</dbReference>
<evidence type="ECO:0000256" key="11">
    <source>
        <dbReference type="ARBA" id="ARBA00022801"/>
    </source>
</evidence>
<comment type="similarity">
    <text evidence="7 15">In the N-terminal section; belongs to the PRA-CH family.</text>
</comment>
<evidence type="ECO:0000256" key="2">
    <source>
        <dbReference type="ARBA" id="ARBA00001460"/>
    </source>
</evidence>
<dbReference type="InterPro" id="IPR002496">
    <property type="entry name" value="PRib_AMP_CycHydrolase_dom"/>
</dbReference>
<evidence type="ECO:0000256" key="14">
    <source>
        <dbReference type="ARBA" id="ARBA00023268"/>
    </source>
</evidence>
<evidence type="ECO:0000256" key="4">
    <source>
        <dbReference type="ARBA" id="ARBA00005169"/>
    </source>
</evidence>
<feature type="region of interest" description="Phosphoribosyl-AMP cyclohydrolase" evidence="15">
    <location>
        <begin position="1"/>
        <end position="104"/>
    </location>
</feature>
<dbReference type="Gene3D" id="3.10.20.810">
    <property type="entry name" value="Phosphoribosyl-AMP cyclohydrolase"/>
    <property type="match status" value="1"/>
</dbReference>
<dbReference type="GO" id="GO:0005524">
    <property type="term" value="F:ATP binding"/>
    <property type="evidence" value="ECO:0007669"/>
    <property type="project" value="UniProtKB-KW"/>
</dbReference>
<evidence type="ECO:0000256" key="10">
    <source>
        <dbReference type="ARBA" id="ARBA00022741"/>
    </source>
</evidence>
<evidence type="ECO:0000313" key="18">
    <source>
        <dbReference type="Proteomes" id="UP001171751"/>
    </source>
</evidence>
<comment type="caution">
    <text evidence="17">The sequence shown here is derived from an EMBL/GenBank/DDBJ whole genome shotgun (WGS) entry which is preliminary data.</text>
</comment>
<evidence type="ECO:0000256" key="15">
    <source>
        <dbReference type="HAMAP-Rule" id="MF_01019"/>
    </source>
</evidence>
<comment type="subcellular location">
    <subcellularLocation>
        <location evidence="3 15">Cytoplasm</location>
    </subcellularLocation>
</comment>
<dbReference type="EC" id="3.5.4.19" evidence="15"/>
<reference evidence="17" key="1">
    <citation type="submission" date="2023-07" db="EMBL/GenBank/DDBJ databases">
        <title>Between Cages and Wild: Unraveling the Impact of Captivity on Animal Microbiomes and Antimicrobial Resistance.</title>
        <authorList>
            <person name="Schmartz G.P."/>
            <person name="Rehner J."/>
            <person name="Schuff M.J."/>
            <person name="Becker S.L."/>
            <person name="Kravczyk M."/>
            <person name="Gurevich A."/>
            <person name="Francke R."/>
            <person name="Mueller R."/>
            <person name="Keller V."/>
            <person name="Keller A."/>
        </authorList>
    </citation>
    <scope>NUCLEOTIDE SEQUENCE</scope>
    <source>
        <strain evidence="17">S39M_St_73</strain>
    </source>
</reference>
<comment type="catalytic activity">
    <reaction evidence="2 15">
        <text>1-(5-phospho-beta-D-ribosyl)-ATP + H2O = 1-(5-phospho-beta-D-ribosyl)-5'-AMP + diphosphate + H(+)</text>
        <dbReference type="Rhea" id="RHEA:22828"/>
        <dbReference type="ChEBI" id="CHEBI:15377"/>
        <dbReference type="ChEBI" id="CHEBI:15378"/>
        <dbReference type="ChEBI" id="CHEBI:33019"/>
        <dbReference type="ChEBI" id="CHEBI:59457"/>
        <dbReference type="ChEBI" id="CHEBI:73183"/>
        <dbReference type="EC" id="3.6.1.31"/>
    </reaction>
</comment>
<keyword evidence="18" id="KW-1185">Reference proteome</keyword>
<evidence type="ECO:0000256" key="6">
    <source>
        <dbReference type="ARBA" id="ARBA00007731"/>
    </source>
</evidence>
<dbReference type="SUPFAM" id="SSF101386">
    <property type="entry name" value="all-alpha NTP pyrophosphatases"/>
    <property type="match status" value="1"/>
</dbReference>
<dbReference type="GO" id="GO:0000105">
    <property type="term" value="P:L-histidine biosynthetic process"/>
    <property type="evidence" value="ECO:0007669"/>
    <property type="project" value="UniProtKB-UniRule"/>
</dbReference>
<evidence type="ECO:0000256" key="12">
    <source>
        <dbReference type="ARBA" id="ARBA00022840"/>
    </source>
</evidence>
<comment type="similarity">
    <text evidence="6 15">In the C-terminal section; belongs to the PRA-PH family.</text>
</comment>
<evidence type="ECO:0000256" key="5">
    <source>
        <dbReference type="ARBA" id="ARBA00005204"/>
    </source>
</evidence>
<evidence type="ECO:0000259" key="16">
    <source>
        <dbReference type="Pfam" id="PF01502"/>
    </source>
</evidence>
<evidence type="ECO:0000256" key="7">
    <source>
        <dbReference type="ARBA" id="ARBA00008299"/>
    </source>
</evidence>
<dbReference type="PANTHER" id="PTHR42945:SF9">
    <property type="entry name" value="HISTIDINE BIOSYNTHESIS BIFUNCTIONAL PROTEIN HISIE"/>
    <property type="match status" value="1"/>
</dbReference>
<evidence type="ECO:0000256" key="8">
    <source>
        <dbReference type="ARBA" id="ARBA00022490"/>
    </source>
</evidence>
<keyword evidence="12 15" id="KW-0067">ATP-binding</keyword>
<dbReference type="CDD" id="cd11534">
    <property type="entry name" value="NTP-PPase_HisIE_like"/>
    <property type="match status" value="1"/>
</dbReference>
<dbReference type="NCBIfam" id="NF002747">
    <property type="entry name" value="PRK02759.1"/>
    <property type="match status" value="1"/>
</dbReference>
<accession>A0AA43UC79</accession>
<dbReference type="InterPro" id="IPR008179">
    <property type="entry name" value="HisE"/>
</dbReference>
<dbReference type="EMBL" id="JAUNQW010000008">
    <property type="protein sequence ID" value="MDO5457281.1"/>
    <property type="molecule type" value="Genomic_DNA"/>
</dbReference>
<dbReference type="InterPro" id="IPR038019">
    <property type="entry name" value="PRib_AMP_CycHydrolase_sf"/>
</dbReference>
<dbReference type="HAMAP" id="MF_01020">
    <property type="entry name" value="HisE"/>
    <property type="match status" value="1"/>
</dbReference>
<keyword evidence="13 15" id="KW-0368">Histidine biosynthesis</keyword>
<keyword evidence="14 15" id="KW-0511">Multifunctional enzyme</keyword>
<keyword evidence="10 15" id="KW-0547">Nucleotide-binding</keyword>
<dbReference type="InterPro" id="IPR021130">
    <property type="entry name" value="PRib-ATP_PPHydrolase-like"/>
</dbReference>
<dbReference type="Pfam" id="PF01503">
    <property type="entry name" value="PRA-PH"/>
    <property type="match status" value="1"/>
</dbReference>
<dbReference type="EC" id="3.6.1.31" evidence="15"/>